<feature type="region of interest" description="Disordered" evidence="12">
    <location>
        <begin position="790"/>
        <end position="827"/>
    </location>
</feature>
<dbReference type="FunFam" id="3.30.160.60:FF:001506">
    <property type="entry name" value="Zinc finger protein"/>
    <property type="match status" value="1"/>
</dbReference>
<evidence type="ECO:0000256" key="12">
    <source>
        <dbReference type="SAM" id="MobiDB-lite"/>
    </source>
</evidence>
<feature type="compositionally biased region" description="Polar residues" evidence="12">
    <location>
        <begin position="1"/>
        <end position="15"/>
    </location>
</feature>
<dbReference type="FunFam" id="3.30.160.60:FF:000065">
    <property type="entry name" value="B-cell CLL/lymphoma 6, member B"/>
    <property type="match status" value="1"/>
</dbReference>
<feature type="domain" description="C2H2-type" evidence="13">
    <location>
        <begin position="492"/>
        <end position="519"/>
    </location>
</feature>
<protein>
    <submittedName>
        <fullName evidence="15">Zinc finger protein 431-like</fullName>
    </submittedName>
</protein>
<keyword evidence="4" id="KW-0677">Repeat</keyword>
<sequence length="853" mass="98806">MSTTAGDEMESTSTYNDKEINYGTPSISLPDEISKNSIAQGQDGELAREETISNKVDASPGDGTITGNNRQSQLVASSEEKDDGDGQLPLPLRHNHDNRDQLLTTEMSTGATDKDSELNHRCFICGPPKDAHKTEYTKLSLFPGVEKEVRELLKILTAPDNSDVCCDRCLGFMKTFIRLKNDFLSMRRKIIALHIDAQLELSKNAIHKESEEEDHDLSDQENKAHDLDNQGQNSEVLVKQEVIDYGFEEDNNLDEKLECLKKCRCQHCSLSFTGMYDLKMHLMKEHENIHTEKKPFKCQYCDSSFRRKNNCVQHEKRHRMFKCKICYKNFATADEHNSHKGTHTRQKNYISILHSSKCQNCNEKFFNKMAFLKHKQKCVKHAVTSTKKTKSVIKNDKRKKTSDSGTKLFQCSYCDKLLSKRNALIMHEKIHNSKRVLKCEHCEKSFTRTVDLVEHEKIHELKCSYCNKSYWGTRALKRHEKIHSSEKSHLIYTCSYCDRTFTRRRALDLHEVIHKDDRLKCKSCEKTFTRKADLVEHERIHELKCSHCGKSCWGIRALNRHEKIHTGEKPHKCKHCGKSFAYGRELEAHMRTHTGEKPYLCQYCTQSFALNSTLKMHEMTKHTGEKPHKCQYCGKGFPAKLACEEHERFHTGEKPFKCDFCDRRFVRKANWRDHIKTHLGIKPQVCSFCGKGFRDRGTLAIHERTHTGERPFRCKYCDKTFIRKSKCNAHEKSHTGEKMSRKQPSDDKLKSQNRVSKNKHAEDNSSRSNHSNGLVMSQQLDSSFISQQFDSTYKPQHSESTFRPQHTDSTFRSQHMETSFRGPHSSNVFPTPEAVYHGDNPNPYGYNMYMPGM</sequence>
<evidence type="ECO:0000256" key="8">
    <source>
        <dbReference type="ARBA" id="ARBA00023125"/>
    </source>
</evidence>
<feature type="compositionally biased region" description="Basic and acidic residues" evidence="12">
    <location>
        <begin position="728"/>
        <end position="750"/>
    </location>
</feature>
<feature type="domain" description="C2H2-type" evidence="13">
    <location>
        <begin position="409"/>
        <end position="436"/>
    </location>
</feature>
<name>A0A1S3KBD4_LINAN</name>
<evidence type="ECO:0000256" key="9">
    <source>
        <dbReference type="ARBA" id="ARBA00023163"/>
    </source>
</evidence>
<gene>
    <name evidence="15" type="primary">LOC106180374</name>
</gene>
<dbReference type="PROSITE" id="PS00028">
    <property type="entry name" value="ZINC_FINGER_C2H2_1"/>
    <property type="match status" value="15"/>
</dbReference>
<dbReference type="Proteomes" id="UP000085678">
    <property type="component" value="Unplaced"/>
</dbReference>
<dbReference type="GO" id="GO:0005634">
    <property type="term" value="C:nucleus"/>
    <property type="evidence" value="ECO:0007669"/>
    <property type="project" value="UniProtKB-SubCell"/>
</dbReference>
<evidence type="ECO:0000256" key="5">
    <source>
        <dbReference type="ARBA" id="ARBA00022771"/>
    </source>
</evidence>
<keyword evidence="10" id="KW-0539">Nucleus</keyword>
<keyword evidence="14" id="KW-1185">Reference proteome</keyword>
<dbReference type="FunFam" id="3.30.160.60:FF:000688">
    <property type="entry name" value="zinc finger protein 197 isoform X1"/>
    <property type="match status" value="1"/>
</dbReference>
<dbReference type="InterPro" id="IPR013087">
    <property type="entry name" value="Znf_C2H2_type"/>
</dbReference>
<dbReference type="PROSITE" id="PS50157">
    <property type="entry name" value="ZINC_FINGER_C2H2_2"/>
    <property type="match status" value="15"/>
</dbReference>
<evidence type="ECO:0000313" key="15">
    <source>
        <dbReference type="RefSeq" id="XP_013419802.1"/>
    </source>
</evidence>
<evidence type="ECO:0000256" key="11">
    <source>
        <dbReference type="PROSITE-ProRule" id="PRU00042"/>
    </source>
</evidence>
<dbReference type="OrthoDB" id="6344893at2759"/>
<feature type="domain" description="C2H2-type" evidence="13">
    <location>
        <begin position="296"/>
        <end position="318"/>
    </location>
</feature>
<organism evidence="14 15">
    <name type="scientific">Lingula anatina</name>
    <name type="common">Brachiopod</name>
    <name type="synonym">Lingula unguis</name>
    <dbReference type="NCBI Taxonomy" id="7574"/>
    <lineage>
        <taxon>Eukaryota</taxon>
        <taxon>Metazoa</taxon>
        <taxon>Spiralia</taxon>
        <taxon>Lophotrochozoa</taxon>
        <taxon>Brachiopoda</taxon>
        <taxon>Linguliformea</taxon>
        <taxon>Lingulata</taxon>
        <taxon>Lingulida</taxon>
        <taxon>Linguloidea</taxon>
        <taxon>Lingulidae</taxon>
        <taxon>Lingula</taxon>
    </lineage>
</organism>
<evidence type="ECO:0000259" key="13">
    <source>
        <dbReference type="PROSITE" id="PS50157"/>
    </source>
</evidence>
<dbReference type="PANTHER" id="PTHR24381:SF393">
    <property type="entry name" value="CHROMATIN-LINKED ADAPTOR FOR MSL PROTEINS, ISOFORM B"/>
    <property type="match status" value="1"/>
</dbReference>
<feature type="region of interest" description="Disordered" evidence="12">
    <location>
        <begin position="208"/>
        <end position="231"/>
    </location>
</feature>
<accession>A0A1S3KBD4</accession>
<evidence type="ECO:0000256" key="2">
    <source>
        <dbReference type="ARBA" id="ARBA00006991"/>
    </source>
</evidence>
<dbReference type="Gene3D" id="3.30.160.60">
    <property type="entry name" value="Classic Zinc Finger"/>
    <property type="match status" value="12"/>
</dbReference>
<dbReference type="GO" id="GO:0000981">
    <property type="term" value="F:DNA-binding transcription factor activity, RNA polymerase II-specific"/>
    <property type="evidence" value="ECO:0007669"/>
    <property type="project" value="TreeGrafter"/>
</dbReference>
<feature type="region of interest" description="Disordered" evidence="12">
    <location>
        <begin position="1"/>
        <end position="100"/>
    </location>
</feature>
<feature type="compositionally biased region" description="Basic and acidic residues" evidence="12">
    <location>
        <begin position="217"/>
        <end position="228"/>
    </location>
</feature>
<keyword evidence="6" id="KW-0862">Zinc</keyword>
<dbReference type="RefSeq" id="XP_013419802.1">
    <property type="nucleotide sequence ID" value="XM_013564348.1"/>
</dbReference>
<keyword evidence="5 11" id="KW-0863">Zinc-finger</keyword>
<feature type="domain" description="C2H2-type" evidence="13">
    <location>
        <begin position="321"/>
        <end position="348"/>
    </location>
</feature>
<evidence type="ECO:0000256" key="3">
    <source>
        <dbReference type="ARBA" id="ARBA00022723"/>
    </source>
</evidence>
<dbReference type="GeneID" id="106180374"/>
<keyword evidence="7" id="KW-0805">Transcription regulation</keyword>
<feature type="domain" description="C2H2-type" evidence="13">
    <location>
        <begin position="628"/>
        <end position="655"/>
    </location>
</feature>
<feature type="domain" description="C2H2-type" evidence="13">
    <location>
        <begin position="543"/>
        <end position="570"/>
    </location>
</feature>
<feature type="domain" description="C2H2-type" evidence="13">
    <location>
        <begin position="656"/>
        <end position="683"/>
    </location>
</feature>
<dbReference type="GO" id="GO:0000977">
    <property type="term" value="F:RNA polymerase II transcription regulatory region sequence-specific DNA binding"/>
    <property type="evidence" value="ECO:0007669"/>
    <property type="project" value="TreeGrafter"/>
</dbReference>
<proteinExistence type="inferred from homology"/>
<dbReference type="FunFam" id="3.30.160.60:FF:002343">
    <property type="entry name" value="Zinc finger protein 33A"/>
    <property type="match status" value="1"/>
</dbReference>
<comment type="similarity">
    <text evidence="2">Belongs to the krueppel C2H2-type zinc-finger protein family.</text>
</comment>
<dbReference type="Pfam" id="PF00096">
    <property type="entry name" value="zf-C2H2"/>
    <property type="match status" value="6"/>
</dbReference>
<evidence type="ECO:0000256" key="7">
    <source>
        <dbReference type="ARBA" id="ARBA00023015"/>
    </source>
</evidence>
<feature type="domain" description="C2H2-type" evidence="13">
    <location>
        <begin position="684"/>
        <end position="711"/>
    </location>
</feature>
<dbReference type="SUPFAM" id="SSF57667">
    <property type="entry name" value="beta-beta-alpha zinc fingers"/>
    <property type="match status" value="8"/>
</dbReference>
<evidence type="ECO:0000313" key="14">
    <source>
        <dbReference type="Proteomes" id="UP000085678"/>
    </source>
</evidence>
<dbReference type="InterPro" id="IPR036236">
    <property type="entry name" value="Znf_C2H2_sf"/>
</dbReference>
<dbReference type="AlphaFoldDB" id="A0A1S3KBD4"/>
<dbReference type="GO" id="GO:0045944">
    <property type="term" value="P:positive regulation of transcription by RNA polymerase II"/>
    <property type="evidence" value="ECO:0007669"/>
    <property type="project" value="UniProtKB-ARBA"/>
</dbReference>
<dbReference type="PANTHER" id="PTHR24381">
    <property type="entry name" value="ZINC FINGER PROTEIN"/>
    <property type="match status" value="1"/>
</dbReference>
<dbReference type="InParanoid" id="A0A1S3KBD4"/>
<keyword evidence="9" id="KW-0804">Transcription</keyword>
<dbReference type="KEGG" id="lak:106180374"/>
<feature type="domain" description="C2H2-type" evidence="13">
    <location>
        <begin position="437"/>
        <end position="459"/>
    </location>
</feature>
<feature type="domain" description="C2H2-type" evidence="13">
    <location>
        <begin position="571"/>
        <end position="598"/>
    </location>
</feature>
<evidence type="ECO:0000256" key="10">
    <source>
        <dbReference type="ARBA" id="ARBA00023242"/>
    </source>
</evidence>
<feature type="compositionally biased region" description="Polar residues" evidence="12">
    <location>
        <begin position="65"/>
        <end position="76"/>
    </location>
</feature>
<feature type="region of interest" description="Disordered" evidence="12">
    <location>
        <begin position="728"/>
        <end position="773"/>
    </location>
</feature>
<feature type="domain" description="C2H2-type" evidence="13">
    <location>
        <begin position="519"/>
        <end position="541"/>
    </location>
</feature>
<dbReference type="FunFam" id="3.30.160.60:FF:001557">
    <property type="entry name" value="Transcription factor E4F1"/>
    <property type="match status" value="1"/>
</dbReference>
<feature type="compositionally biased region" description="Polar residues" evidence="12">
    <location>
        <begin position="790"/>
        <end position="817"/>
    </location>
</feature>
<keyword evidence="3" id="KW-0479">Metal-binding</keyword>
<feature type="domain" description="C2H2-type" evidence="13">
    <location>
        <begin position="712"/>
        <end position="739"/>
    </location>
</feature>
<evidence type="ECO:0000256" key="6">
    <source>
        <dbReference type="ARBA" id="ARBA00022833"/>
    </source>
</evidence>
<dbReference type="FunFam" id="3.30.160.60:FF:000624">
    <property type="entry name" value="zinc finger protein 697"/>
    <property type="match status" value="1"/>
</dbReference>
<dbReference type="GO" id="GO:0008270">
    <property type="term" value="F:zinc ion binding"/>
    <property type="evidence" value="ECO:0007669"/>
    <property type="project" value="UniProtKB-KW"/>
</dbReference>
<feature type="domain" description="C2H2-type" evidence="13">
    <location>
        <begin position="263"/>
        <end position="295"/>
    </location>
</feature>
<comment type="subcellular location">
    <subcellularLocation>
        <location evidence="1">Nucleus</location>
    </subcellularLocation>
</comment>
<reference evidence="15" key="1">
    <citation type="submission" date="2025-08" db="UniProtKB">
        <authorList>
            <consortium name="RefSeq"/>
        </authorList>
    </citation>
    <scope>IDENTIFICATION</scope>
    <source>
        <tissue evidence="15">Gonads</tissue>
    </source>
</reference>
<dbReference type="SMART" id="SM00355">
    <property type="entry name" value="ZnF_C2H2"/>
    <property type="match status" value="16"/>
</dbReference>
<feature type="domain" description="C2H2-type" evidence="13">
    <location>
        <begin position="461"/>
        <end position="488"/>
    </location>
</feature>
<evidence type="ECO:0000256" key="1">
    <source>
        <dbReference type="ARBA" id="ARBA00004123"/>
    </source>
</evidence>
<feature type="domain" description="C2H2-type" evidence="13">
    <location>
        <begin position="599"/>
        <end position="627"/>
    </location>
</feature>
<evidence type="ECO:0000256" key="4">
    <source>
        <dbReference type="ARBA" id="ARBA00022737"/>
    </source>
</evidence>
<keyword evidence="8" id="KW-0238">DNA-binding</keyword>